<feature type="domain" description="Rv2175c C-terminal" evidence="1">
    <location>
        <begin position="66"/>
        <end position="121"/>
    </location>
</feature>
<dbReference type="RefSeq" id="WP_037226623.1">
    <property type="nucleotide sequence ID" value="NZ_CP008947.1"/>
</dbReference>
<dbReference type="Pfam" id="PF18367">
    <property type="entry name" value="Rv2175c_C"/>
    <property type="match status" value="1"/>
</dbReference>
<evidence type="ECO:0000259" key="1">
    <source>
        <dbReference type="Pfam" id="PF18367"/>
    </source>
</evidence>
<organism evidence="3 4">
    <name type="scientific">Rhodococcus opacus</name>
    <name type="common">Nocardia opaca</name>
    <dbReference type="NCBI Taxonomy" id="37919"/>
    <lineage>
        <taxon>Bacteria</taxon>
        <taxon>Bacillati</taxon>
        <taxon>Actinomycetota</taxon>
        <taxon>Actinomycetes</taxon>
        <taxon>Mycobacteriales</taxon>
        <taxon>Nocardiaceae</taxon>
        <taxon>Rhodococcus</taxon>
    </lineage>
</organism>
<gene>
    <name evidence="3" type="ORF">EP51_37430</name>
</gene>
<sequence>MSAIPYCDDVLDPSVSLLQLVDVAKNLGVAVTRVQQLLRDQQLIAVRRDGVLGVPELFFDETGETVKWLPGLIAVLHDGGFKDEEILQWLFREDDSLPGTPVQALHGDLAREVIRRAQAMGF</sequence>
<accession>A0A076F2L6</accession>
<proteinExistence type="predicted"/>
<dbReference type="AlphaFoldDB" id="A0A076F2L6"/>
<dbReference type="Pfam" id="PF21531">
    <property type="entry name" value="Rv2175c_wHTH"/>
    <property type="match status" value="1"/>
</dbReference>
<reference evidence="3 4" key="1">
    <citation type="submission" date="2014-07" db="EMBL/GenBank/DDBJ databases">
        <title>Genome Sequence of Rhodococcus opacus Strain R7, a Biodegrader of Mono- and Polycyclic Aromatic Hydrocarbons.</title>
        <authorList>
            <person name="Di Gennaro P."/>
            <person name="Zampolli J."/>
            <person name="Presti I."/>
            <person name="Cappelletti M."/>
            <person name="D'Ursi P."/>
            <person name="Orro A."/>
            <person name="Mezzelani A."/>
            <person name="Milanesi L."/>
        </authorList>
    </citation>
    <scope>NUCLEOTIDE SEQUENCE [LARGE SCALE GENOMIC DNA]</scope>
    <source>
        <strain evidence="3 4">R7</strain>
    </source>
</reference>
<evidence type="ECO:0000313" key="3">
    <source>
        <dbReference type="EMBL" id="AII10024.1"/>
    </source>
</evidence>
<dbReference type="eggNOG" id="ENOG5032W34">
    <property type="taxonomic scope" value="Bacteria"/>
</dbReference>
<protein>
    <submittedName>
        <fullName evidence="3">Transcriptional regulator</fullName>
    </submittedName>
</protein>
<evidence type="ECO:0000313" key="4">
    <source>
        <dbReference type="Proteomes" id="UP000028488"/>
    </source>
</evidence>
<name>A0A076F2L6_RHOOP</name>
<dbReference type="InterPro" id="IPR048576">
    <property type="entry name" value="Rv2175c_wHTH"/>
</dbReference>
<dbReference type="Proteomes" id="UP000028488">
    <property type="component" value="Chromosome"/>
</dbReference>
<dbReference type="EMBL" id="CP008947">
    <property type="protein sequence ID" value="AII10024.1"/>
    <property type="molecule type" value="Genomic_DNA"/>
</dbReference>
<dbReference type="InterPro" id="IPR041098">
    <property type="entry name" value="Rv2175c_C"/>
</dbReference>
<dbReference type="GO" id="GO:0003677">
    <property type="term" value="F:DNA binding"/>
    <property type="evidence" value="ECO:0007669"/>
    <property type="project" value="InterPro"/>
</dbReference>
<feature type="domain" description="DNA-binding protein Rv2175c wHTH" evidence="2">
    <location>
        <begin position="3"/>
        <end position="59"/>
    </location>
</feature>
<evidence type="ECO:0000259" key="2">
    <source>
        <dbReference type="Pfam" id="PF21531"/>
    </source>
</evidence>